<reference evidence="8 9" key="1">
    <citation type="submission" date="2016-10" db="EMBL/GenBank/DDBJ databases">
        <authorList>
            <person name="de Groot N.N."/>
        </authorList>
    </citation>
    <scope>NUCLEOTIDE SEQUENCE [LARGE SCALE GENOMIC DNA]</scope>
    <source>
        <strain evidence="8 9">AR40</strain>
    </source>
</reference>
<feature type="binding site" evidence="6">
    <location>
        <position position="74"/>
    </location>
    <ligand>
        <name>[4Fe-4S] cluster</name>
        <dbReference type="ChEBI" id="CHEBI:49883"/>
        <note>4Fe-4S-S-AdoMet</note>
    </ligand>
</feature>
<evidence type="ECO:0000256" key="5">
    <source>
        <dbReference type="ARBA" id="ARBA00023014"/>
    </source>
</evidence>
<evidence type="ECO:0000259" key="7">
    <source>
        <dbReference type="PROSITE" id="PS51918"/>
    </source>
</evidence>
<comment type="cofactor">
    <cofactor evidence="6">
        <name>[4Fe-4S] cluster</name>
        <dbReference type="ChEBI" id="CHEBI:49883"/>
    </cofactor>
    <text evidence="6">Binds 1 [4Fe-4S] cluster. The cluster is coordinated with 3 cysteines and an exchangeable S-adenosyl-L-methionine.</text>
</comment>
<dbReference type="PIRSF" id="PIRSF004869">
    <property type="entry name" value="PflX_prd"/>
    <property type="match status" value="1"/>
</dbReference>
<evidence type="ECO:0000256" key="1">
    <source>
        <dbReference type="ARBA" id="ARBA00022485"/>
    </source>
</evidence>
<evidence type="ECO:0000256" key="6">
    <source>
        <dbReference type="PIRSR" id="PIRSR004869-50"/>
    </source>
</evidence>
<feature type="binding site" evidence="6">
    <location>
        <position position="77"/>
    </location>
    <ligand>
        <name>[4Fe-4S] cluster</name>
        <dbReference type="ChEBI" id="CHEBI:49883"/>
        <note>4Fe-4S-S-AdoMet</note>
    </ligand>
</feature>
<feature type="binding site" evidence="6">
    <location>
        <position position="70"/>
    </location>
    <ligand>
        <name>[4Fe-4S] cluster</name>
        <dbReference type="ChEBI" id="CHEBI:49883"/>
        <note>4Fe-4S-S-AdoMet</note>
    </ligand>
</feature>
<dbReference type="Pfam" id="PF04055">
    <property type="entry name" value="Radical_SAM"/>
    <property type="match status" value="1"/>
</dbReference>
<dbReference type="InterPro" id="IPR006638">
    <property type="entry name" value="Elp3/MiaA/NifB-like_rSAM"/>
</dbReference>
<dbReference type="SFLD" id="SFLDS00029">
    <property type="entry name" value="Radical_SAM"/>
    <property type="match status" value="1"/>
</dbReference>
<dbReference type="InterPro" id="IPR034457">
    <property type="entry name" value="Organic_radical-activating"/>
</dbReference>
<dbReference type="InterPro" id="IPR058240">
    <property type="entry name" value="rSAM_sf"/>
</dbReference>
<keyword evidence="5 6" id="KW-0411">Iron-sulfur</keyword>
<evidence type="ECO:0000256" key="2">
    <source>
        <dbReference type="ARBA" id="ARBA00022691"/>
    </source>
</evidence>
<dbReference type="InterPro" id="IPR013785">
    <property type="entry name" value="Aldolase_TIM"/>
</dbReference>
<dbReference type="eggNOG" id="COG1180">
    <property type="taxonomic scope" value="Bacteria"/>
</dbReference>
<keyword evidence="8" id="KW-0670">Pyruvate</keyword>
<dbReference type="Gene3D" id="3.20.20.70">
    <property type="entry name" value="Aldolase class I"/>
    <property type="match status" value="1"/>
</dbReference>
<proteinExistence type="predicted"/>
<dbReference type="InterPro" id="IPR027596">
    <property type="entry name" value="AmmeMemoSam_rS"/>
</dbReference>
<dbReference type="InterPro" id="IPR016431">
    <property type="entry name" value="Pyrv-formate_lyase-activ_prd"/>
</dbReference>
<dbReference type="PANTHER" id="PTHR30352">
    <property type="entry name" value="PYRUVATE FORMATE-LYASE-ACTIVATING ENZYME"/>
    <property type="match status" value="1"/>
</dbReference>
<evidence type="ECO:0000313" key="8">
    <source>
        <dbReference type="EMBL" id="SER47843.1"/>
    </source>
</evidence>
<organism evidence="8 9">
    <name type="scientific">Butyrivibrio fibrisolvens</name>
    <dbReference type="NCBI Taxonomy" id="831"/>
    <lineage>
        <taxon>Bacteria</taxon>
        <taxon>Bacillati</taxon>
        <taxon>Bacillota</taxon>
        <taxon>Clostridia</taxon>
        <taxon>Lachnospirales</taxon>
        <taxon>Lachnospiraceae</taxon>
        <taxon>Butyrivibrio</taxon>
    </lineage>
</organism>
<accession>A0A1H9PJV9</accession>
<evidence type="ECO:0000256" key="4">
    <source>
        <dbReference type="ARBA" id="ARBA00023004"/>
    </source>
</evidence>
<keyword evidence="4 6" id="KW-0408">Iron</keyword>
<dbReference type="GO" id="GO:0046872">
    <property type="term" value="F:metal ion binding"/>
    <property type="evidence" value="ECO:0007669"/>
    <property type="project" value="UniProtKB-KW"/>
</dbReference>
<dbReference type="GO" id="GO:0051539">
    <property type="term" value="F:4 iron, 4 sulfur cluster binding"/>
    <property type="evidence" value="ECO:0007669"/>
    <property type="project" value="UniProtKB-KW"/>
</dbReference>
<keyword evidence="2 6" id="KW-0949">S-adenosyl-L-methionine</keyword>
<sequence>MDVNCDVCFHKCRLSEGQTGFCRARKNEGGQIKCINYGVLTSIALDPIEKKPLARFHPGSLILSVGSFGCNLRCPFCQNYEIAQAGMDSDNRVMAGSISISNRELDTKILMPDKLCELAEYYVPRGNIGLAYTYNEPLTFWEYIVDTGRFVHQKDMVNVLVSNGHADIHILEKVLPYIDAMNIDLKSFSKEIYKGKLGGDLEQVMDFIKRAAADTHLEITTLIVPGISDSLEDIEKMGRWIASIKSKDDIVWHITRFFPRYKMESEVPTDIDLVYKCAEVGRRYVKYVYTGNC</sequence>
<dbReference type="SUPFAM" id="SSF102114">
    <property type="entry name" value="Radical SAM enzymes"/>
    <property type="match status" value="1"/>
</dbReference>
<gene>
    <name evidence="8" type="ORF">SAMN04487884_10641</name>
</gene>
<dbReference type="EMBL" id="FOGJ01000006">
    <property type="protein sequence ID" value="SER47843.1"/>
    <property type="molecule type" value="Genomic_DNA"/>
</dbReference>
<dbReference type="PROSITE" id="PS51918">
    <property type="entry name" value="RADICAL_SAM"/>
    <property type="match status" value="1"/>
</dbReference>
<dbReference type="CDD" id="cd01335">
    <property type="entry name" value="Radical_SAM"/>
    <property type="match status" value="1"/>
</dbReference>
<keyword evidence="3 6" id="KW-0479">Metal-binding</keyword>
<evidence type="ECO:0000256" key="3">
    <source>
        <dbReference type="ARBA" id="ARBA00022723"/>
    </source>
</evidence>
<dbReference type="OrthoDB" id="9778883at2"/>
<dbReference type="InterPro" id="IPR007197">
    <property type="entry name" value="rSAM"/>
</dbReference>
<feature type="domain" description="Radical SAM core" evidence="7">
    <location>
        <begin position="55"/>
        <end position="292"/>
    </location>
</feature>
<evidence type="ECO:0000313" key="9">
    <source>
        <dbReference type="Proteomes" id="UP000182584"/>
    </source>
</evidence>
<dbReference type="NCBIfam" id="TIGR04337">
    <property type="entry name" value="AmmeMemoSam_rS"/>
    <property type="match status" value="1"/>
</dbReference>
<dbReference type="Proteomes" id="UP000182584">
    <property type="component" value="Unassembled WGS sequence"/>
</dbReference>
<protein>
    <submittedName>
        <fullName evidence="8">Pyruvate formate lyase activating enzyme</fullName>
    </submittedName>
</protein>
<keyword evidence="8" id="KW-0456">Lyase</keyword>
<dbReference type="PANTHER" id="PTHR30352:SF5">
    <property type="entry name" value="PYRUVATE FORMATE-LYASE 1-ACTIVATING ENZYME"/>
    <property type="match status" value="1"/>
</dbReference>
<dbReference type="AlphaFoldDB" id="A0A1H9PJV9"/>
<name>A0A1H9PJV9_BUTFI</name>
<dbReference type="SMART" id="SM00729">
    <property type="entry name" value="Elp3"/>
    <property type="match status" value="1"/>
</dbReference>
<dbReference type="SFLD" id="SFLDG01101">
    <property type="entry name" value="Uncharacterised_Radical_SAM_Su"/>
    <property type="match status" value="1"/>
</dbReference>
<dbReference type="GO" id="GO:0016829">
    <property type="term" value="F:lyase activity"/>
    <property type="evidence" value="ECO:0007669"/>
    <property type="project" value="UniProtKB-KW"/>
</dbReference>
<keyword evidence="1" id="KW-0004">4Fe-4S</keyword>